<feature type="transmembrane region" description="Helical" evidence="2">
    <location>
        <begin position="460"/>
        <end position="482"/>
    </location>
</feature>
<feature type="transmembrane region" description="Helical" evidence="2">
    <location>
        <begin position="149"/>
        <end position="174"/>
    </location>
</feature>
<keyword evidence="2" id="KW-1133">Transmembrane helix</keyword>
<feature type="transmembrane region" description="Helical" evidence="2">
    <location>
        <begin position="405"/>
        <end position="424"/>
    </location>
</feature>
<feature type="transmembrane region" description="Helical" evidence="2">
    <location>
        <begin position="110"/>
        <end position="129"/>
    </location>
</feature>
<dbReference type="InterPro" id="IPR036259">
    <property type="entry name" value="MFS_trans_sf"/>
</dbReference>
<dbReference type="SUPFAM" id="SSF103473">
    <property type="entry name" value="MFS general substrate transporter"/>
    <property type="match status" value="1"/>
</dbReference>
<feature type="transmembrane region" description="Helical" evidence="2">
    <location>
        <begin position="337"/>
        <end position="358"/>
    </location>
</feature>
<dbReference type="Pfam" id="PF07690">
    <property type="entry name" value="MFS_1"/>
    <property type="match status" value="1"/>
</dbReference>
<evidence type="ECO:0000256" key="1">
    <source>
        <dbReference type="SAM" id="MobiDB-lite"/>
    </source>
</evidence>
<feature type="region of interest" description="Disordered" evidence="1">
    <location>
        <begin position="1"/>
        <end position="93"/>
    </location>
</feature>
<feature type="transmembrane region" description="Helical" evidence="2">
    <location>
        <begin position="207"/>
        <end position="227"/>
    </location>
</feature>
<dbReference type="PANTHER" id="PTHR11360">
    <property type="entry name" value="MONOCARBOXYLATE TRANSPORTER"/>
    <property type="match status" value="1"/>
</dbReference>
<dbReference type="AlphaFoldDB" id="A0AAV2Q755"/>
<dbReference type="InterPro" id="IPR050327">
    <property type="entry name" value="Proton-linked_MCT"/>
</dbReference>
<keyword evidence="2" id="KW-0472">Membrane</keyword>
<dbReference type="EMBL" id="CAXKWB010003940">
    <property type="protein sequence ID" value="CAL4071134.1"/>
    <property type="molecule type" value="Genomic_DNA"/>
</dbReference>
<dbReference type="PANTHER" id="PTHR11360:SF251">
    <property type="entry name" value="MAJOR FACILITATOR SUPERFAMILY (MFS) PROFILE DOMAIN-CONTAINING PROTEIN"/>
    <property type="match status" value="1"/>
</dbReference>
<evidence type="ECO:0000256" key="2">
    <source>
        <dbReference type="SAM" id="Phobius"/>
    </source>
</evidence>
<dbReference type="Proteomes" id="UP001497623">
    <property type="component" value="Unassembled WGS sequence"/>
</dbReference>
<dbReference type="CDD" id="cd17352">
    <property type="entry name" value="MFS_MCT_SLC16"/>
    <property type="match status" value="1"/>
</dbReference>
<feature type="transmembrane region" description="Helical" evidence="2">
    <location>
        <begin position="181"/>
        <end position="201"/>
    </location>
</feature>
<dbReference type="GO" id="GO:0022857">
    <property type="term" value="F:transmembrane transporter activity"/>
    <property type="evidence" value="ECO:0007669"/>
    <property type="project" value="InterPro"/>
</dbReference>
<accession>A0AAV2Q755</accession>
<feature type="transmembrane region" description="Helical" evidence="2">
    <location>
        <begin position="271"/>
        <end position="289"/>
    </location>
</feature>
<feature type="transmembrane region" description="Helical" evidence="2">
    <location>
        <begin position="370"/>
        <end position="393"/>
    </location>
</feature>
<proteinExistence type="predicted"/>
<comment type="caution">
    <text evidence="3">The sequence shown here is derived from an EMBL/GenBank/DDBJ whole genome shotgun (WGS) entry which is preliminary data.</text>
</comment>
<keyword evidence="4" id="KW-1185">Reference proteome</keyword>
<gene>
    <name evidence="3" type="ORF">MNOR_LOCUS8444</name>
</gene>
<evidence type="ECO:0008006" key="5">
    <source>
        <dbReference type="Google" id="ProtNLM"/>
    </source>
</evidence>
<feature type="compositionally biased region" description="Low complexity" evidence="1">
    <location>
        <begin position="23"/>
        <end position="38"/>
    </location>
</feature>
<organism evidence="3 4">
    <name type="scientific">Meganyctiphanes norvegica</name>
    <name type="common">Northern krill</name>
    <name type="synonym">Thysanopoda norvegica</name>
    <dbReference type="NCBI Taxonomy" id="48144"/>
    <lineage>
        <taxon>Eukaryota</taxon>
        <taxon>Metazoa</taxon>
        <taxon>Ecdysozoa</taxon>
        <taxon>Arthropoda</taxon>
        <taxon>Crustacea</taxon>
        <taxon>Multicrustacea</taxon>
        <taxon>Malacostraca</taxon>
        <taxon>Eumalacostraca</taxon>
        <taxon>Eucarida</taxon>
        <taxon>Euphausiacea</taxon>
        <taxon>Euphausiidae</taxon>
        <taxon>Meganyctiphanes</taxon>
    </lineage>
</organism>
<reference evidence="3 4" key="1">
    <citation type="submission" date="2024-05" db="EMBL/GenBank/DDBJ databases">
        <authorList>
            <person name="Wallberg A."/>
        </authorList>
    </citation>
    <scope>NUCLEOTIDE SEQUENCE [LARGE SCALE GENOMIC DNA]</scope>
</reference>
<dbReference type="Gene3D" id="1.20.1250.20">
    <property type="entry name" value="MFS general substrate transporter like domains"/>
    <property type="match status" value="1"/>
</dbReference>
<feature type="transmembrane region" description="Helical" evidence="2">
    <location>
        <begin position="239"/>
        <end position="259"/>
    </location>
</feature>
<evidence type="ECO:0000313" key="3">
    <source>
        <dbReference type="EMBL" id="CAL4071134.1"/>
    </source>
</evidence>
<feature type="transmembrane region" description="Helical" evidence="2">
    <location>
        <begin position="430"/>
        <end position="448"/>
    </location>
</feature>
<keyword evidence="2" id="KW-0812">Transmembrane</keyword>
<evidence type="ECO:0000313" key="4">
    <source>
        <dbReference type="Proteomes" id="UP001497623"/>
    </source>
</evidence>
<feature type="transmembrane region" description="Helical" evidence="2">
    <location>
        <begin position="494"/>
        <end position="515"/>
    </location>
</feature>
<sequence length="721" mass="79267">MSLKRSKSLPGVGDWQVAQEDASGTSGATGGTQTTRSGYSTNREDSGYDVAPDNPSFASDQHSSLLGDGPSGVHSELPSCEVQDKKKGGGVGDDAAKKATIGRHYYPEGGWGWVVLIMAVLVNITSHGLHQALGILLLHTLDKYPGATLITASWLGGLSTSVALLISPLTIAVCRRKSTRLTAVLGGLITALGCLFTSFASQFHQLFFSYGTVIGIGVGLTRDSSTLMVGQYFKRRREFVEIIVVSGSGLGITVMSVFIRGAINSIGWRLGLQAVTGVVFLTFLMGTFYRSASLYHPQRRAIVHLKNQKRKVKDKNRIDDRPPFFDTATLRSRTVQILLVSISLSSFGITTPIIYLAHQAEEEGITDASVLMLQTYLGLGWVLGCCAFGFLVLQKNTECRVGRQYLCQASMFLCGVATLAFTAVKGYQGYVIFSWLYGIFSGGFHYSLKMYTYEKVRARNFARTWGFVQCSQAIPTAIGVPITGYINIGYGDKAGYYFSSTFVIFGSMTIFLIDIHRRNAAKHRHSQKQGKEKKTCVKETCPESKRRDSLAQLDHEQLQQQLQQTAPLALLHQSSFYANLAECRIKPELTCISEEGIADMDLPDHLLDELEYLGDCITSCDKVENYLMMSEYENNLVKQSEKTEFPYITDRHGRRRLLSFTKRGSITNGSRSDPPGRLGLIRESSGGALGGVLEHSCPTNQRNNLKSGNFRSITVIEEDSV</sequence>
<dbReference type="InterPro" id="IPR011701">
    <property type="entry name" value="MFS"/>
</dbReference>
<protein>
    <recommendedName>
        <fullName evidence="5">Monocarboxylate transporter 10</fullName>
    </recommendedName>
</protein>
<name>A0AAV2Q755_MEGNR</name>